<name>A0A4Q1B0I6_9BACT</name>
<evidence type="ECO:0000313" key="2">
    <source>
        <dbReference type="EMBL" id="RXK08523.1"/>
    </source>
</evidence>
<feature type="coiled-coil region" evidence="1">
    <location>
        <begin position="380"/>
        <end position="449"/>
    </location>
</feature>
<evidence type="ECO:0000313" key="3">
    <source>
        <dbReference type="Proteomes" id="UP000289758"/>
    </source>
</evidence>
<accession>A0A4Q1B0I6</accession>
<dbReference type="AlphaFoldDB" id="A0A4Q1B0I6"/>
<sequence>MAISSIHIENGKLGYFAHNSRETETKNSIFTDEKNYCSCSKDEAFKIYRNELNKRKENYVNSTKQKFQPKTITHLSAILNFNKEHTAEDIKKVCNYLEELLDTKVIQYSMHRDEGHTIENSSEDIHNRLYETVDIKNYHAHIELMGIDSKGKSLKQKIDKPFLKQLQTDVAKILNMQRGQESGYSKEEYKKIQEQLDPLASYPSKKVYNQAFNKVAKELGYTKDRKKPTNRLDTYEFKDYAAKLGKKDKEINILKKDLAKQKDLKEEIAKLRIELKENTAVREDYAKLEQLNKELKQQIKDKNLTIEELQNKLKELEFSMTSINKKDNNTQATHITQVNNTQLTSYDIVENSMNNVVNQVNQPSDDEVVRIEENNSQQSIKDYEIVSTKYNELLNNLENLGTNLNANETTPKSLLNWIRSKWKEFKEKIVYLENKVFNLEKENEQLRMRIEQPTKVSKYIEKVVNSSEESLEKISSLRSLKEYTKNESNVPKKSRKNYE</sequence>
<comment type="caution">
    <text evidence="2">The sequence shown here is derived from an EMBL/GenBank/DDBJ whole genome shotgun (WGS) entry which is preliminary data.</text>
</comment>
<dbReference type="Proteomes" id="UP000289758">
    <property type="component" value="Unassembled WGS sequence"/>
</dbReference>
<keyword evidence="3" id="KW-1185">Reference proteome</keyword>
<gene>
    <name evidence="2" type="ORF">CRV07_01615</name>
</gene>
<reference evidence="2 3" key="1">
    <citation type="submission" date="2017-10" db="EMBL/GenBank/DDBJ databases">
        <title>Genomics of the genus Arcobacter.</title>
        <authorList>
            <person name="Perez-Cataluna A."/>
            <person name="Figueras M.J."/>
        </authorList>
    </citation>
    <scope>NUCLEOTIDE SEQUENCE [LARGE SCALE GENOMIC DNA]</scope>
    <source>
        <strain evidence="2 3">CECT 8441</strain>
    </source>
</reference>
<feature type="coiled-coil region" evidence="1">
    <location>
        <begin position="254"/>
        <end position="326"/>
    </location>
</feature>
<organism evidence="2 3">
    <name type="scientific">Halarcobacter ebronensis</name>
    <dbReference type="NCBI Taxonomy" id="1462615"/>
    <lineage>
        <taxon>Bacteria</taxon>
        <taxon>Pseudomonadati</taxon>
        <taxon>Campylobacterota</taxon>
        <taxon>Epsilonproteobacteria</taxon>
        <taxon>Campylobacterales</taxon>
        <taxon>Arcobacteraceae</taxon>
        <taxon>Halarcobacter</taxon>
    </lineage>
</organism>
<dbReference type="EMBL" id="PDKK01000001">
    <property type="protein sequence ID" value="RXK08523.1"/>
    <property type="molecule type" value="Genomic_DNA"/>
</dbReference>
<proteinExistence type="predicted"/>
<dbReference type="OrthoDB" id="5353371at2"/>
<protein>
    <recommendedName>
        <fullName evidence="4">Mobilization protein</fullName>
    </recommendedName>
</protein>
<keyword evidence="1" id="KW-0175">Coiled coil</keyword>
<dbReference type="RefSeq" id="WP_129086083.1">
    <property type="nucleotide sequence ID" value="NZ_CP053836.1"/>
</dbReference>
<evidence type="ECO:0008006" key="4">
    <source>
        <dbReference type="Google" id="ProtNLM"/>
    </source>
</evidence>
<evidence type="ECO:0000256" key="1">
    <source>
        <dbReference type="SAM" id="Coils"/>
    </source>
</evidence>